<dbReference type="Proteomes" id="UP000823588">
    <property type="component" value="Unassembled WGS sequence"/>
</dbReference>
<comment type="caution">
    <text evidence="5">The sequence shown here is derived from an EMBL/GenBank/DDBJ whole genome shotgun (WGS) entry which is preliminary data.</text>
</comment>
<reference evidence="5" key="1">
    <citation type="submission" date="2021-03" db="EMBL/GenBank/DDBJ databases">
        <title>Genomic Encyclopedia of Type Strains, Phase IV (KMG-IV): sequencing the most valuable type-strain genomes for metagenomic binning, comparative biology and taxonomic classification.</title>
        <authorList>
            <person name="Goeker M."/>
        </authorList>
    </citation>
    <scope>NUCLEOTIDE SEQUENCE</scope>
    <source>
        <strain evidence="5">DSM 23564</strain>
    </source>
</reference>
<evidence type="ECO:0000256" key="3">
    <source>
        <dbReference type="ARBA" id="ARBA00023002"/>
    </source>
</evidence>
<comment type="pathway">
    <text evidence="1">Carotenoid biosynthesis.</text>
</comment>
<dbReference type="PRINTS" id="PR00419">
    <property type="entry name" value="ADXRDTASE"/>
</dbReference>
<dbReference type="PANTHER" id="PTHR43734:SF1">
    <property type="entry name" value="PHYTOENE DESATURASE"/>
    <property type="match status" value="1"/>
</dbReference>
<dbReference type="SUPFAM" id="SSF51905">
    <property type="entry name" value="FAD/NAD(P)-binding domain"/>
    <property type="match status" value="1"/>
</dbReference>
<sequence length="508" mass="55760">MSDRSLDGTSVGIVGGGIGGLAAAAYLADDGAAVTLYERSDRVGGVAGRIERDGFRFDTGPSWYLMPEVFERFFGHFGHEPAEFYELERLDPHYRVFWDDGDRVDVPADPEAAARLFESYEDGGAEAFRRYLADAEAAYEAGMEQVVLPGRSRLRDYLSTDVLRAGRELALLDSLDERVSEYVDHPKLRQLLQYTLVFLGGSPHDTPAMYQLMSHVDYGLGVYYPIGGMYEVVEAVEAVARERGADVHTNVEVTGLDPVSGGVAVDLGGDRYVHDRVVCNVPPEYVERELLPAGSVPRLGNYWDRRTYGPSAYLLYLGVEGRVDELAHHTLALPTDWDPHFEAIFEDPRWPEEPTVYVNVPSRTDPSVAPSSHESVVILVPLAPGLDDAPERRERFRETVLETVASYTGVDLADRIVVEESACVSEFARRFNRPGGSALGLAHTLTQTGPLRPGPRVRGVDRLYHVGGGTNPGIGVPMCLLSGEHCADAVAEDVSIGGFDRLSFLARE</sequence>
<dbReference type="InterPro" id="IPR036188">
    <property type="entry name" value="FAD/NAD-bd_sf"/>
</dbReference>
<dbReference type="EC" id="1.3.99.26" evidence="5"/>
<protein>
    <submittedName>
        <fullName evidence="5">Phytoene desaturase</fullName>
        <ecNumber evidence="5">1.3.99.26</ecNumber>
        <ecNumber evidence="5">1.3.99.28</ecNumber>
        <ecNumber evidence="5">1.3.99.29</ecNumber>
        <ecNumber evidence="5">1.3.99.31</ecNumber>
    </submittedName>
</protein>
<dbReference type="InterPro" id="IPR002937">
    <property type="entry name" value="Amino_oxidase"/>
</dbReference>
<gene>
    <name evidence="5" type="ORF">J2751_000347</name>
</gene>
<proteinExistence type="predicted"/>
<evidence type="ECO:0000259" key="4">
    <source>
        <dbReference type="Pfam" id="PF01593"/>
    </source>
</evidence>
<dbReference type="InterPro" id="IPR014105">
    <property type="entry name" value="Carotenoid/retinoid_OxRdtase"/>
</dbReference>
<dbReference type="PANTHER" id="PTHR43734">
    <property type="entry name" value="PHYTOENE DESATURASE"/>
    <property type="match status" value="1"/>
</dbReference>
<dbReference type="GO" id="GO:0016117">
    <property type="term" value="P:carotenoid biosynthetic process"/>
    <property type="evidence" value="ECO:0007669"/>
    <property type="project" value="UniProtKB-KW"/>
</dbReference>
<dbReference type="AlphaFoldDB" id="A0A8T4GAA6"/>
<dbReference type="OrthoDB" id="40741at2157"/>
<name>A0A8T4GAA6_9EURY</name>
<dbReference type="GO" id="GO:0016491">
    <property type="term" value="F:oxidoreductase activity"/>
    <property type="evidence" value="ECO:0007669"/>
    <property type="project" value="UniProtKB-KW"/>
</dbReference>
<feature type="domain" description="Amine oxidase" evidence="4">
    <location>
        <begin position="18"/>
        <end position="490"/>
    </location>
</feature>
<dbReference type="Pfam" id="PF01593">
    <property type="entry name" value="Amino_oxidase"/>
    <property type="match status" value="1"/>
</dbReference>
<keyword evidence="3 5" id="KW-0560">Oxidoreductase</keyword>
<accession>A0A8T4GAA6</accession>
<dbReference type="EMBL" id="JAGGKQ010000002">
    <property type="protein sequence ID" value="MBP1921358.1"/>
    <property type="molecule type" value="Genomic_DNA"/>
</dbReference>
<organism evidence="5 6">
    <name type="scientific">Halorubrum alkaliphilum</name>
    <dbReference type="NCBI Taxonomy" id="261290"/>
    <lineage>
        <taxon>Archaea</taxon>
        <taxon>Methanobacteriati</taxon>
        <taxon>Methanobacteriota</taxon>
        <taxon>Stenosarchaea group</taxon>
        <taxon>Halobacteria</taxon>
        <taxon>Halobacteriales</taxon>
        <taxon>Haloferacaceae</taxon>
        <taxon>Halorubrum</taxon>
    </lineage>
</organism>
<keyword evidence="6" id="KW-1185">Reference proteome</keyword>
<dbReference type="EC" id="1.3.99.29" evidence="5"/>
<evidence type="ECO:0000313" key="5">
    <source>
        <dbReference type="EMBL" id="MBP1921358.1"/>
    </source>
</evidence>
<keyword evidence="2" id="KW-0125">Carotenoid biosynthesis</keyword>
<evidence type="ECO:0000313" key="6">
    <source>
        <dbReference type="Proteomes" id="UP000823588"/>
    </source>
</evidence>
<dbReference type="EC" id="1.3.99.28" evidence="5"/>
<dbReference type="EC" id="1.3.99.31" evidence="5"/>
<evidence type="ECO:0000256" key="2">
    <source>
        <dbReference type="ARBA" id="ARBA00022746"/>
    </source>
</evidence>
<evidence type="ECO:0000256" key="1">
    <source>
        <dbReference type="ARBA" id="ARBA00004829"/>
    </source>
</evidence>
<dbReference type="RefSeq" id="WP_209482740.1">
    <property type="nucleotide sequence ID" value="NZ_JAGGKQ010000002.1"/>
</dbReference>
<dbReference type="NCBIfam" id="TIGR02734">
    <property type="entry name" value="crtI_fam"/>
    <property type="match status" value="1"/>
</dbReference>
<dbReference type="Gene3D" id="3.50.50.60">
    <property type="entry name" value="FAD/NAD(P)-binding domain"/>
    <property type="match status" value="2"/>
</dbReference>